<dbReference type="GO" id="GO:0008270">
    <property type="term" value="F:zinc ion binding"/>
    <property type="evidence" value="ECO:0007669"/>
    <property type="project" value="InterPro"/>
</dbReference>
<proteinExistence type="inferred from homology"/>
<evidence type="ECO:0000256" key="3">
    <source>
        <dbReference type="ARBA" id="ARBA00023002"/>
    </source>
</evidence>
<comment type="similarity">
    <text evidence="4">Belongs to the zinc-containing alcohol dehydrogenase family.</text>
</comment>
<dbReference type="InterPro" id="IPR002328">
    <property type="entry name" value="ADH_Zn_CS"/>
</dbReference>
<dbReference type="InterPro" id="IPR013149">
    <property type="entry name" value="ADH-like_C"/>
</dbReference>
<dbReference type="SUPFAM" id="SSF51735">
    <property type="entry name" value="NAD(P)-binding Rossmann-fold domains"/>
    <property type="match status" value="1"/>
</dbReference>
<reference evidence="7" key="1">
    <citation type="submission" date="2023-03" db="EMBL/GenBank/DDBJ databases">
        <title>Lomoglobus Profundus gen. nov., sp. nov., a novel member of the phylum Verrucomicrobia, isolated from deep-marine sediment of South China Sea.</title>
        <authorList>
            <person name="Ahmad T."/>
            <person name="Ishaq S.E."/>
            <person name="Wang F."/>
        </authorList>
    </citation>
    <scope>NUCLEOTIDE SEQUENCE</scope>
    <source>
        <strain evidence="7">LMO-M01</strain>
    </source>
</reference>
<dbReference type="PROSITE" id="PS00059">
    <property type="entry name" value="ADH_ZINC"/>
    <property type="match status" value="1"/>
</dbReference>
<dbReference type="InterPro" id="IPR050129">
    <property type="entry name" value="Zn_alcohol_dh"/>
</dbReference>
<dbReference type="InterPro" id="IPR036291">
    <property type="entry name" value="NAD(P)-bd_dom_sf"/>
</dbReference>
<dbReference type="KEGG" id="slom:PXH66_12565"/>
<evidence type="ECO:0000256" key="4">
    <source>
        <dbReference type="RuleBase" id="RU361277"/>
    </source>
</evidence>
<dbReference type="SUPFAM" id="SSF50129">
    <property type="entry name" value="GroES-like"/>
    <property type="match status" value="1"/>
</dbReference>
<dbReference type="PANTHER" id="PTHR43401:SF2">
    <property type="entry name" value="L-THREONINE 3-DEHYDROGENASE"/>
    <property type="match status" value="1"/>
</dbReference>
<accession>A0AAE9ZXS8</accession>
<evidence type="ECO:0000259" key="5">
    <source>
        <dbReference type="Pfam" id="PF00107"/>
    </source>
</evidence>
<keyword evidence="1 4" id="KW-0479">Metal-binding</keyword>
<dbReference type="GO" id="GO:0016491">
    <property type="term" value="F:oxidoreductase activity"/>
    <property type="evidence" value="ECO:0007669"/>
    <property type="project" value="UniProtKB-KW"/>
</dbReference>
<dbReference type="InterPro" id="IPR011032">
    <property type="entry name" value="GroES-like_sf"/>
</dbReference>
<dbReference type="InterPro" id="IPR013154">
    <property type="entry name" value="ADH-like_N"/>
</dbReference>
<evidence type="ECO:0000259" key="6">
    <source>
        <dbReference type="Pfam" id="PF08240"/>
    </source>
</evidence>
<dbReference type="AlphaFoldDB" id="A0AAE9ZXS8"/>
<keyword evidence="8" id="KW-1185">Reference proteome</keyword>
<dbReference type="Gene3D" id="3.90.180.10">
    <property type="entry name" value="Medium-chain alcohol dehydrogenases, catalytic domain"/>
    <property type="match status" value="1"/>
</dbReference>
<comment type="cofactor">
    <cofactor evidence="4">
        <name>Zn(2+)</name>
        <dbReference type="ChEBI" id="CHEBI:29105"/>
    </cofactor>
</comment>
<dbReference type="Gene3D" id="3.40.50.720">
    <property type="entry name" value="NAD(P)-binding Rossmann-like Domain"/>
    <property type="match status" value="1"/>
</dbReference>
<dbReference type="Proteomes" id="UP001218638">
    <property type="component" value="Chromosome"/>
</dbReference>
<dbReference type="Pfam" id="PF08240">
    <property type="entry name" value="ADH_N"/>
    <property type="match status" value="1"/>
</dbReference>
<keyword evidence="3" id="KW-0560">Oxidoreductase</keyword>
<keyword evidence="2 4" id="KW-0862">Zinc</keyword>
<protein>
    <submittedName>
        <fullName evidence="7">Alcohol dehydrogenase catalytic domain-containing protein</fullName>
    </submittedName>
</protein>
<dbReference type="PANTHER" id="PTHR43401">
    <property type="entry name" value="L-THREONINE 3-DEHYDROGENASE"/>
    <property type="match status" value="1"/>
</dbReference>
<organism evidence="7 8">
    <name type="scientific">Synoicihabitans lomoniglobus</name>
    <dbReference type="NCBI Taxonomy" id="2909285"/>
    <lineage>
        <taxon>Bacteria</taxon>
        <taxon>Pseudomonadati</taxon>
        <taxon>Verrucomicrobiota</taxon>
        <taxon>Opitutia</taxon>
        <taxon>Opitutales</taxon>
        <taxon>Opitutaceae</taxon>
        <taxon>Synoicihabitans</taxon>
    </lineage>
</organism>
<dbReference type="Pfam" id="PF00107">
    <property type="entry name" value="ADH_zinc_N"/>
    <property type="match status" value="1"/>
</dbReference>
<sequence length="345" mass="36130">MNPLSMNVLIYDGPWRMRLTALPSPRPAADEVLLRALAVGICGSDVHGFTGESGRRQPGMVMGHEAVGEVVELGTGVDTLAVGDHVAVFNIVGCGHCHHCTAAQEQRCPDKRVLGVNAGQWGAMAEQFTFPASGLFKIAPSLDPAIGLLTEPIAVAEHAISHLSLRPDDVIAIVGAGTIGIGLAIALRAHGVKTCFALDRIPAKLDLIADFGATPINIEMENAHAVIRAATRGRGADGVIEAVGASATVRTAYDLCAPGGTVVLIGNLAREFTLPLQGVTSNETTIRGSYGFTRRDFAAAVDLVGDPLLPLDRLISGSCSLAETPDIMTRMGRGELNPIKMVIRP</sequence>
<feature type="domain" description="Alcohol dehydrogenase-like N-terminal" evidence="6">
    <location>
        <begin position="29"/>
        <end position="138"/>
    </location>
</feature>
<gene>
    <name evidence="7" type="ORF">PXH66_12565</name>
</gene>
<evidence type="ECO:0000256" key="1">
    <source>
        <dbReference type="ARBA" id="ARBA00022723"/>
    </source>
</evidence>
<evidence type="ECO:0000313" key="8">
    <source>
        <dbReference type="Proteomes" id="UP001218638"/>
    </source>
</evidence>
<dbReference type="EMBL" id="CP119075">
    <property type="protein sequence ID" value="WED63163.1"/>
    <property type="molecule type" value="Genomic_DNA"/>
</dbReference>
<feature type="domain" description="Alcohol dehydrogenase-like C-terminal" evidence="5">
    <location>
        <begin position="179"/>
        <end position="304"/>
    </location>
</feature>
<evidence type="ECO:0000313" key="7">
    <source>
        <dbReference type="EMBL" id="WED63163.1"/>
    </source>
</evidence>
<dbReference type="RefSeq" id="WP_330928805.1">
    <property type="nucleotide sequence ID" value="NZ_CP119075.1"/>
</dbReference>
<evidence type="ECO:0000256" key="2">
    <source>
        <dbReference type="ARBA" id="ARBA00022833"/>
    </source>
</evidence>
<name>A0AAE9ZXS8_9BACT</name>